<dbReference type="EMBL" id="FOZC01000003">
    <property type="protein sequence ID" value="SFR69383.1"/>
    <property type="molecule type" value="Genomic_DNA"/>
</dbReference>
<name>A0A1I6IRM4_9FIRM</name>
<evidence type="ECO:0000259" key="1">
    <source>
        <dbReference type="Pfam" id="PF02625"/>
    </source>
</evidence>
<reference evidence="3 4" key="1">
    <citation type="submission" date="2016-10" db="EMBL/GenBank/DDBJ databases">
        <authorList>
            <person name="de Groot N.N."/>
        </authorList>
    </citation>
    <scope>NUCLEOTIDE SEQUENCE [LARGE SCALE GENOMIC DNA]</scope>
    <source>
        <strain evidence="3 4">F</strain>
    </source>
</reference>
<evidence type="ECO:0000313" key="4">
    <source>
        <dbReference type="Proteomes" id="UP000214760"/>
    </source>
</evidence>
<proteinExistence type="predicted"/>
<dbReference type="Gene3D" id="3.40.50.720">
    <property type="entry name" value="NAD(P)-binding Rossmann-like Domain"/>
    <property type="match status" value="1"/>
</dbReference>
<sequence length="378" mass="40693">MSHSYYSALSRINPREEYLSLLAIDGPSAGEKILYRLENDGPVPVAEAMPDHPEHYSIRNVDPSALPPLKPSDPTFPTPDGTVYAERFGGKTEIVLCGAGHVALAVIRMAKLLSMHVTVIDDRSEFTEKAEAAGADLTICDSFEHALEGIPGNANTAFIVMTRAHIYDKVCLRKILEKPRLYLGMMGSHGRAALIREEFLASGYEKKTMDTIHMPIGLEIHSETPEEIAVSILAELISIANSSAKGFGYSSEMLSALRTVAKNPLAMAVIVRKEGEAPRNPGAKLFVRPDGTLIGTIGGGFAEAMIRKAGLVLLNDGDGAGELDRELALHGGRILSRDRSRMLMDLSIHSAANDEAGMFCGGQILVYAERIVAASGPQ</sequence>
<dbReference type="InterPro" id="IPR052698">
    <property type="entry name" value="MoCofactor_Util/Proc"/>
</dbReference>
<dbReference type="AlphaFoldDB" id="A0A1I6IRM4"/>
<gene>
    <name evidence="3" type="ORF">SAMN02910262_00696</name>
</gene>
<evidence type="ECO:0000259" key="2">
    <source>
        <dbReference type="Pfam" id="PF13478"/>
    </source>
</evidence>
<dbReference type="Pfam" id="PF02625">
    <property type="entry name" value="XdhC_CoxI"/>
    <property type="match status" value="1"/>
</dbReference>
<dbReference type="RefSeq" id="WP_051684578.1">
    <property type="nucleotide sequence ID" value="NZ_FOZC01000003.1"/>
</dbReference>
<protein>
    <submittedName>
        <fullName evidence="3">Xanthine dehydrogenase accessory factor</fullName>
    </submittedName>
</protein>
<organism evidence="3 4">
    <name type="scientific">[Clostridium] aminophilum</name>
    <dbReference type="NCBI Taxonomy" id="1526"/>
    <lineage>
        <taxon>Bacteria</taxon>
        <taxon>Bacillati</taxon>
        <taxon>Bacillota</taxon>
        <taxon>Clostridia</taxon>
        <taxon>Lachnospirales</taxon>
        <taxon>Lachnospiraceae</taxon>
    </lineage>
</organism>
<dbReference type="PANTHER" id="PTHR30388:SF6">
    <property type="entry name" value="XANTHINE DEHYDROGENASE SUBUNIT A-RELATED"/>
    <property type="match status" value="1"/>
</dbReference>
<accession>A0A1I6IRM4</accession>
<dbReference type="InterPro" id="IPR003777">
    <property type="entry name" value="XdhC_CoxI"/>
</dbReference>
<dbReference type="Proteomes" id="UP000214760">
    <property type="component" value="Unassembled WGS sequence"/>
</dbReference>
<dbReference type="InterPro" id="IPR027051">
    <property type="entry name" value="XdhC_Rossmann_dom"/>
</dbReference>
<feature type="domain" description="XdhC Rossmann" evidence="2">
    <location>
        <begin position="94"/>
        <end position="236"/>
    </location>
</feature>
<dbReference type="PANTHER" id="PTHR30388">
    <property type="entry name" value="ALDEHYDE OXIDOREDUCTASE MOLYBDENUM COFACTOR ASSEMBLY PROTEIN"/>
    <property type="match status" value="1"/>
</dbReference>
<evidence type="ECO:0000313" key="3">
    <source>
        <dbReference type="EMBL" id="SFR69383.1"/>
    </source>
</evidence>
<dbReference type="Pfam" id="PF13478">
    <property type="entry name" value="XdhC_C"/>
    <property type="match status" value="1"/>
</dbReference>
<dbReference type="InterPro" id="IPR036291">
    <property type="entry name" value="NAD(P)-bd_dom_sf"/>
</dbReference>
<dbReference type="SUPFAM" id="SSF51735">
    <property type="entry name" value="NAD(P)-binding Rossmann-fold domains"/>
    <property type="match status" value="1"/>
</dbReference>
<feature type="domain" description="XdhC- CoxI" evidence="1">
    <location>
        <begin position="262"/>
        <end position="317"/>
    </location>
</feature>